<feature type="region of interest" description="Disordered" evidence="1">
    <location>
        <begin position="492"/>
        <end position="512"/>
    </location>
</feature>
<gene>
    <name evidence="2" type="ORF">P5673_013092</name>
</gene>
<comment type="caution">
    <text evidence="2">The sequence shown here is derived from an EMBL/GenBank/DDBJ whole genome shotgun (WGS) entry which is preliminary data.</text>
</comment>
<feature type="region of interest" description="Disordered" evidence="1">
    <location>
        <begin position="29"/>
        <end position="59"/>
    </location>
</feature>
<evidence type="ECO:0000313" key="3">
    <source>
        <dbReference type="Proteomes" id="UP001249851"/>
    </source>
</evidence>
<protein>
    <submittedName>
        <fullName evidence="2">Uncharacterized protein</fullName>
    </submittedName>
</protein>
<accession>A0AAD9QLD9</accession>
<proteinExistence type="predicted"/>
<feature type="compositionally biased region" description="Basic and acidic residues" evidence="1">
    <location>
        <begin position="37"/>
        <end position="49"/>
    </location>
</feature>
<organism evidence="2 3">
    <name type="scientific">Acropora cervicornis</name>
    <name type="common">Staghorn coral</name>
    <dbReference type="NCBI Taxonomy" id="6130"/>
    <lineage>
        <taxon>Eukaryota</taxon>
        <taxon>Metazoa</taxon>
        <taxon>Cnidaria</taxon>
        <taxon>Anthozoa</taxon>
        <taxon>Hexacorallia</taxon>
        <taxon>Scleractinia</taxon>
        <taxon>Astrocoeniina</taxon>
        <taxon>Acroporidae</taxon>
        <taxon>Acropora</taxon>
    </lineage>
</organism>
<dbReference type="AlphaFoldDB" id="A0AAD9QLD9"/>
<keyword evidence="3" id="KW-1185">Reference proteome</keyword>
<name>A0AAD9QLD9_ACRCE</name>
<reference evidence="2" key="2">
    <citation type="journal article" date="2023" name="Science">
        <title>Genomic signatures of disease resistance in endangered staghorn corals.</title>
        <authorList>
            <person name="Vollmer S.V."/>
            <person name="Selwyn J.D."/>
            <person name="Despard B.A."/>
            <person name="Roesel C.L."/>
        </authorList>
    </citation>
    <scope>NUCLEOTIDE SEQUENCE</scope>
    <source>
        <strain evidence="2">K2</strain>
    </source>
</reference>
<evidence type="ECO:0000256" key="1">
    <source>
        <dbReference type="SAM" id="MobiDB-lite"/>
    </source>
</evidence>
<sequence length="538" mass="62223">MDKSPWSTPMTPDLKQSFEIVIFDNKSLPWDAQPTKPVDKEQDQSKDFHPGNFANSKRDMLSGDTEECYIFQEDYDILIGKLTQERRGNLFGLWTTDGEAVIHVFSGPNCCPQTGSNSLDIVGRLFPLAHMGNWRYNDYLSTISQTGTGLDDTLLCPHKYKDKFLNVIVSSSEPFFSVRSRDGKNRKIKVLEDRSPFREAEAFRKMVIKEEDLDSSHEEIKHLSLEKCKPEVSREKLSPEEKCEKIVRQRDMSQINNNRSTYLDTLIYRSEFTVNREDFKVFIFEEDYQIMANLVLKYPNLETGGDLFGLWTTAGNAMLHVVLGPGQHCRRTGTSFYQDVSYLKENGDLLTQDYMLCHIGEWHSHHQLSLFQPSGGDSSTVISNYPRGFCGFILIIANILPSRQVQLSPYLYTQLSRHGFDQKGTIEILHTPNPFKTIWRVKKCMESGKEKYSYSRPEVYHDLDYKMSSQPELRRHMSEAEKRRMKSLGDTTIHTQNPYNRGRQAPKLLYGTSLNPPYRNLYSSSRVIQARPSKPHWR</sequence>
<dbReference type="EMBL" id="JARQWQ010000025">
    <property type="protein sequence ID" value="KAK2563396.1"/>
    <property type="molecule type" value="Genomic_DNA"/>
</dbReference>
<reference evidence="2" key="1">
    <citation type="journal article" date="2023" name="G3 (Bethesda)">
        <title>Whole genome assembly and annotation of the endangered Caribbean coral Acropora cervicornis.</title>
        <authorList>
            <person name="Selwyn J.D."/>
            <person name="Vollmer S.V."/>
        </authorList>
    </citation>
    <scope>NUCLEOTIDE SEQUENCE</scope>
    <source>
        <strain evidence="2">K2</strain>
    </source>
</reference>
<evidence type="ECO:0000313" key="2">
    <source>
        <dbReference type="EMBL" id="KAK2563396.1"/>
    </source>
</evidence>
<dbReference type="Proteomes" id="UP001249851">
    <property type="component" value="Unassembled WGS sequence"/>
</dbReference>